<dbReference type="OrthoDB" id="372296at2157"/>
<keyword evidence="1" id="KW-1133">Transmembrane helix</keyword>
<keyword evidence="1" id="KW-0472">Membrane</keyword>
<keyword evidence="4" id="KW-1185">Reference proteome</keyword>
<feature type="domain" description="DUF4350" evidence="2">
    <location>
        <begin position="32"/>
        <end position="246"/>
    </location>
</feature>
<evidence type="ECO:0000313" key="4">
    <source>
        <dbReference type="Proteomes" id="UP000509750"/>
    </source>
</evidence>
<accession>A0A7D5KUG7</accession>
<evidence type="ECO:0000259" key="2">
    <source>
        <dbReference type="Pfam" id="PF14258"/>
    </source>
</evidence>
<protein>
    <submittedName>
        <fullName evidence="3">DUF4350 domain-containing protein</fullName>
    </submittedName>
</protein>
<dbReference type="Proteomes" id="UP000509750">
    <property type="component" value="Chromosome"/>
</dbReference>
<evidence type="ECO:0000313" key="3">
    <source>
        <dbReference type="EMBL" id="QLG27440.1"/>
    </source>
</evidence>
<dbReference type="EMBL" id="CP058529">
    <property type="protein sequence ID" value="QLG27440.1"/>
    <property type="molecule type" value="Genomic_DNA"/>
</dbReference>
<dbReference type="SUPFAM" id="SSF52317">
    <property type="entry name" value="Class I glutamine amidotransferase-like"/>
    <property type="match status" value="1"/>
</dbReference>
<dbReference type="AlphaFoldDB" id="A0A7D5KUG7"/>
<organism evidence="3 4">
    <name type="scientific">Halorarum halophilum</name>
    <dbReference type="NCBI Taxonomy" id="2743090"/>
    <lineage>
        <taxon>Archaea</taxon>
        <taxon>Methanobacteriati</taxon>
        <taxon>Methanobacteriota</taxon>
        <taxon>Stenosarchaea group</taxon>
        <taxon>Halobacteria</taxon>
        <taxon>Halobacteriales</taxon>
        <taxon>Haloferacaceae</taxon>
        <taxon>Halorarum</taxon>
    </lineage>
</organism>
<dbReference type="GeneID" id="56028708"/>
<proteinExistence type="predicted"/>
<gene>
    <name evidence="3" type="ORF">HUG10_07705</name>
</gene>
<sequence length="370" mass="38708">MGVPHAVLLALVAALCLSIIVAGVTSAAAFGAYNAKWDGASQLRGIADGEDTTATVVTNVSEYGEVDPSGTVAIVLAPEEPYGPADQAVLNRFVREGGTLLVAEDYGSTGNELLVGVGASTRVDGRPLRDERRYYRSPAFPVADGVGNHPLTAGVDGITLNHGSVLTTENGTAVASEATPVANSSAYGYLDTNGNEELDQSESLQKRPVVAVESVGDGQVIVVSDPSAFINTMLDRPGNAQFVANVMGAHDRVLLDYSHVTGQPPLVAIALALQKSSVLTALVGVLGLLAVAILGSGATFWRRLVATFDLHSSRGRVSGTQGVSGRTRLHIDEAALAASLRERHPEWDEDRVDRVITAVIAHRGRGRDDE</sequence>
<dbReference type="InterPro" id="IPR029062">
    <property type="entry name" value="Class_I_gatase-like"/>
</dbReference>
<dbReference type="Gene3D" id="3.40.50.880">
    <property type="match status" value="1"/>
</dbReference>
<dbReference type="Pfam" id="PF14258">
    <property type="entry name" value="DUF4350"/>
    <property type="match status" value="1"/>
</dbReference>
<dbReference type="RefSeq" id="WP_179169015.1">
    <property type="nucleotide sequence ID" value="NZ_CP058529.1"/>
</dbReference>
<reference evidence="3 4" key="1">
    <citation type="submission" date="2020-07" db="EMBL/GenBank/DDBJ databases">
        <title>Gai3-2, isolated from salt lake.</title>
        <authorList>
            <person name="Cui H."/>
            <person name="Shi X."/>
        </authorList>
    </citation>
    <scope>NUCLEOTIDE SEQUENCE [LARGE SCALE GENOMIC DNA]</scope>
    <source>
        <strain evidence="3 4">Gai3-2</strain>
    </source>
</reference>
<feature type="transmembrane region" description="Helical" evidence="1">
    <location>
        <begin position="278"/>
        <end position="301"/>
    </location>
</feature>
<evidence type="ECO:0000256" key="1">
    <source>
        <dbReference type="SAM" id="Phobius"/>
    </source>
</evidence>
<name>A0A7D5KUG7_9EURY</name>
<keyword evidence="1" id="KW-0812">Transmembrane</keyword>
<dbReference type="InterPro" id="IPR025646">
    <property type="entry name" value="DUF4350"/>
</dbReference>
<dbReference type="KEGG" id="halg:HUG10_07705"/>